<comment type="similarity">
    <text evidence="2">Belongs to the FARP (FMRFamide related peptide) family.</text>
</comment>
<keyword evidence="4" id="KW-0027">Amidation</keyword>
<gene>
    <name evidence="9" type="primary">LOC115886112</name>
</gene>
<reference evidence="9" key="1">
    <citation type="submission" date="2025-08" db="UniProtKB">
        <authorList>
            <consortium name="RefSeq"/>
        </authorList>
    </citation>
    <scope>IDENTIFICATION</scope>
    <source>
        <tissue evidence="9">Gonads</tissue>
    </source>
</reference>
<keyword evidence="3" id="KW-0964">Secreted</keyword>
<dbReference type="GeneID" id="115886112"/>
<sequence>MGTPVIFIAIFLLQSVLSYSDDLFENFDGTSFVAVDDPDVDAYNERKQQRNDKFLRFGRRFWDFDSDNDGPFDDSEGAPRPPRTGSFSSDPQQRSTRDKSSFLRFGRSTNEDKKKRAKRATSPPENLKRHENYLRFGRNSNFMRFGRAPLSVAYAHGNQQRPNYSHELMQRRLPLDSRNERLLLNYLRNLMQQQSEGKEISEM</sequence>
<evidence type="ECO:0000256" key="7">
    <source>
        <dbReference type="SAM" id="SignalP"/>
    </source>
</evidence>
<comment type="subcellular location">
    <subcellularLocation>
        <location evidence="1">Secreted</location>
    </subcellularLocation>
</comment>
<name>A0A6J2YCJ3_SITOR</name>
<accession>A0A6J2YCJ3</accession>
<dbReference type="OrthoDB" id="5813613at2759"/>
<keyword evidence="5" id="KW-0527">Neuropeptide</keyword>
<organism evidence="8 9">
    <name type="scientific">Sitophilus oryzae</name>
    <name type="common">Rice weevil</name>
    <name type="synonym">Curculio oryzae</name>
    <dbReference type="NCBI Taxonomy" id="7048"/>
    <lineage>
        <taxon>Eukaryota</taxon>
        <taxon>Metazoa</taxon>
        <taxon>Ecdysozoa</taxon>
        <taxon>Arthropoda</taxon>
        <taxon>Hexapoda</taxon>
        <taxon>Insecta</taxon>
        <taxon>Pterygota</taxon>
        <taxon>Neoptera</taxon>
        <taxon>Endopterygota</taxon>
        <taxon>Coleoptera</taxon>
        <taxon>Polyphaga</taxon>
        <taxon>Cucujiformia</taxon>
        <taxon>Curculionidae</taxon>
        <taxon>Dryophthorinae</taxon>
        <taxon>Sitophilus</taxon>
    </lineage>
</organism>
<evidence type="ECO:0000313" key="9">
    <source>
        <dbReference type="RefSeq" id="XP_030761036.1"/>
    </source>
</evidence>
<dbReference type="Pfam" id="PF01581">
    <property type="entry name" value="FARP"/>
    <property type="match status" value="3"/>
</dbReference>
<feature type="signal peptide" evidence="7">
    <location>
        <begin position="1"/>
        <end position="18"/>
    </location>
</feature>
<dbReference type="InParanoid" id="A0A6J2YCJ3"/>
<evidence type="ECO:0000256" key="4">
    <source>
        <dbReference type="ARBA" id="ARBA00022815"/>
    </source>
</evidence>
<dbReference type="KEGG" id="soy:115886112"/>
<feature type="region of interest" description="Disordered" evidence="6">
    <location>
        <begin position="68"/>
        <end position="129"/>
    </location>
</feature>
<evidence type="ECO:0000256" key="6">
    <source>
        <dbReference type="SAM" id="MobiDB-lite"/>
    </source>
</evidence>
<feature type="chain" id="PRO_5027052822" evidence="7">
    <location>
        <begin position="19"/>
        <end position="203"/>
    </location>
</feature>
<feature type="compositionally biased region" description="Polar residues" evidence="6">
    <location>
        <begin position="85"/>
        <end position="94"/>
    </location>
</feature>
<dbReference type="CTD" id="36030"/>
<dbReference type="AlphaFoldDB" id="A0A6J2YCJ3"/>
<dbReference type="GO" id="GO:0007218">
    <property type="term" value="P:neuropeptide signaling pathway"/>
    <property type="evidence" value="ECO:0007669"/>
    <property type="project" value="UniProtKB-KW"/>
</dbReference>
<keyword evidence="7" id="KW-0732">Signal</keyword>
<proteinExistence type="inferred from homology"/>
<keyword evidence="8" id="KW-1185">Reference proteome</keyword>
<protein>
    <submittedName>
        <fullName evidence="9">FMRFamide-related peptides</fullName>
    </submittedName>
</protein>
<dbReference type="Proteomes" id="UP000504635">
    <property type="component" value="Unplaced"/>
</dbReference>
<evidence type="ECO:0000256" key="1">
    <source>
        <dbReference type="ARBA" id="ARBA00004613"/>
    </source>
</evidence>
<dbReference type="RefSeq" id="XP_030761036.1">
    <property type="nucleotide sequence ID" value="XM_030905176.1"/>
</dbReference>
<evidence type="ECO:0000313" key="8">
    <source>
        <dbReference type="Proteomes" id="UP000504635"/>
    </source>
</evidence>
<dbReference type="GO" id="GO:0005576">
    <property type="term" value="C:extracellular region"/>
    <property type="evidence" value="ECO:0007669"/>
    <property type="project" value="UniProtKB-SubCell"/>
</dbReference>
<evidence type="ECO:0000256" key="2">
    <source>
        <dbReference type="ARBA" id="ARBA00006356"/>
    </source>
</evidence>
<dbReference type="InterPro" id="IPR002544">
    <property type="entry name" value="FMRFamid-related_peptide-like"/>
</dbReference>
<evidence type="ECO:0000256" key="5">
    <source>
        <dbReference type="ARBA" id="ARBA00023320"/>
    </source>
</evidence>
<evidence type="ECO:0000256" key="3">
    <source>
        <dbReference type="ARBA" id="ARBA00022525"/>
    </source>
</evidence>